<dbReference type="GO" id="GO:0015798">
    <property type="term" value="P:myo-inositol transport"/>
    <property type="evidence" value="ECO:0007669"/>
    <property type="project" value="UniProtKB-ARBA"/>
</dbReference>
<feature type="transmembrane region" description="Helical" evidence="8">
    <location>
        <begin position="590"/>
        <end position="610"/>
    </location>
</feature>
<keyword evidence="3" id="KW-0813">Transport</keyword>
<dbReference type="NCBIfam" id="TIGR00879">
    <property type="entry name" value="SP"/>
    <property type="match status" value="1"/>
</dbReference>
<keyword evidence="10" id="KW-0762">Sugar transport</keyword>
<feature type="transmembrane region" description="Helical" evidence="8">
    <location>
        <begin position="267"/>
        <end position="288"/>
    </location>
</feature>
<feature type="transmembrane region" description="Helical" evidence="8">
    <location>
        <begin position="210"/>
        <end position="230"/>
    </location>
</feature>
<dbReference type="PROSITE" id="PS00216">
    <property type="entry name" value="SUGAR_TRANSPORT_1"/>
    <property type="match status" value="1"/>
</dbReference>
<evidence type="ECO:0000256" key="5">
    <source>
        <dbReference type="ARBA" id="ARBA00022989"/>
    </source>
</evidence>
<dbReference type="KEGG" id="cdet:87944134"/>
<dbReference type="AlphaFoldDB" id="A0AAX4IGS4"/>
<dbReference type="Pfam" id="PF00083">
    <property type="entry name" value="Sugar_tr"/>
    <property type="match status" value="1"/>
</dbReference>
<dbReference type="Gene3D" id="1.20.1250.20">
    <property type="entry name" value="MFS general substrate transporter like domains"/>
    <property type="match status" value="1"/>
</dbReference>
<feature type="transmembrane region" description="Helical" evidence="8">
    <location>
        <begin position="520"/>
        <end position="538"/>
    </location>
</feature>
<keyword evidence="6 8" id="KW-0472">Membrane</keyword>
<evidence type="ECO:0000256" key="7">
    <source>
        <dbReference type="SAM" id="MobiDB-lite"/>
    </source>
</evidence>
<dbReference type="FunFam" id="1.20.1250.20:FF:000474">
    <property type="entry name" value="Sugar transporter, putative"/>
    <property type="match status" value="1"/>
</dbReference>
<dbReference type="PANTHER" id="PTHR48020:SF14">
    <property type="entry name" value="SUGAR TRANSPORTER, PUTATIVE-RELATED"/>
    <property type="match status" value="1"/>
</dbReference>
<feature type="compositionally biased region" description="Basic and acidic residues" evidence="7">
    <location>
        <begin position="66"/>
        <end position="79"/>
    </location>
</feature>
<feature type="region of interest" description="Disordered" evidence="7">
    <location>
        <begin position="66"/>
        <end position="88"/>
    </location>
</feature>
<gene>
    <name evidence="10" type="ORF">CDEST_07631</name>
</gene>
<dbReference type="PANTHER" id="PTHR48020">
    <property type="entry name" value="PROTON MYO-INOSITOL COTRANSPORTER"/>
    <property type="match status" value="1"/>
</dbReference>
<dbReference type="PROSITE" id="PS50850">
    <property type="entry name" value="MFS"/>
    <property type="match status" value="1"/>
</dbReference>
<organism evidence="10 11">
    <name type="scientific">Colletotrichum destructivum</name>
    <dbReference type="NCBI Taxonomy" id="34406"/>
    <lineage>
        <taxon>Eukaryota</taxon>
        <taxon>Fungi</taxon>
        <taxon>Dikarya</taxon>
        <taxon>Ascomycota</taxon>
        <taxon>Pezizomycotina</taxon>
        <taxon>Sordariomycetes</taxon>
        <taxon>Hypocreomycetidae</taxon>
        <taxon>Glomerellales</taxon>
        <taxon>Glomerellaceae</taxon>
        <taxon>Colletotrichum</taxon>
        <taxon>Colletotrichum destructivum species complex</taxon>
    </lineage>
</organism>
<evidence type="ECO:0000256" key="8">
    <source>
        <dbReference type="SAM" id="Phobius"/>
    </source>
</evidence>
<dbReference type="InterPro" id="IPR003663">
    <property type="entry name" value="Sugar/inositol_transpt"/>
</dbReference>
<feature type="domain" description="Major facilitator superfamily (MFS) profile" evidence="9">
    <location>
        <begin position="161"/>
        <end position="614"/>
    </location>
</feature>
<dbReference type="GO" id="GO:0022857">
    <property type="term" value="F:transmembrane transporter activity"/>
    <property type="evidence" value="ECO:0007669"/>
    <property type="project" value="InterPro"/>
</dbReference>
<keyword evidence="4 8" id="KW-0812">Transmembrane</keyword>
<evidence type="ECO:0000256" key="6">
    <source>
        <dbReference type="ARBA" id="ARBA00023136"/>
    </source>
</evidence>
<evidence type="ECO:0000313" key="10">
    <source>
        <dbReference type="EMBL" id="WQF82617.1"/>
    </source>
</evidence>
<dbReference type="InterPro" id="IPR005829">
    <property type="entry name" value="Sugar_transporter_CS"/>
</dbReference>
<feature type="transmembrane region" description="Helical" evidence="8">
    <location>
        <begin position="300"/>
        <end position="323"/>
    </location>
</feature>
<dbReference type="GO" id="GO:0015791">
    <property type="term" value="P:polyol transmembrane transport"/>
    <property type="evidence" value="ECO:0007669"/>
    <property type="project" value="UniProtKB-ARBA"/>
</dbReference>
<dbReference type="RefSeq" id="XP_062779841.1">
    <property type="nucleotide sequence ID" value="XM_062923790.1"/>
</dbReference>
<comment type="similarity">
    <text evidence="2">Belongs to the major facilitator superfamily. Sugar transporter (TC 2.A.1.1) family.</text>
</comment>
<evidence type="ECO:0000256" key="4">
    <source>
        <dbReference type="ARBA" id="ARBA00022692"/>
    </source>
</evidence>
<keyword evidence="11" id="KW-1185">Reference proteome</keyword>
<feature type="transmembrane region" description="Helical" evidence="8">
    <location>
        <begin position="432"/>
        <end position="451"/>
    </location>
</feature>
<dbReference type="PRINTS" id="PR00171">
    <property type="entry name" value="SUGRTRNSPORT"/>
</dbReference>
<evidence type="ECO:0000256" key="1">
    <source>
        <dbReference type="ARBA" id="ARBA00004141"/>
    </source>
</evidence>
<proteinExistence type="inferred from homology"/>
<feature type="transmembrane region" description="Helical" evidence="8">
    <location>
        <begin position="329"/>
        <end position="352"/>
    </location>
</feature>
<accession>A0AAX4IGS4</accession>
<dbReference type="InterPro" id="IPR036259">
    <property type="entry name" value="MFS_trans_sf"/>
</dbReference>
<dbReference type="EMBL" id="CP137309">
    <property type="protein sequence ID" value="WQF82617.1"/>
    <property type="molecule type" value="Genomic_DNA"/>
</dbReference>
<protein>
    <submittedName>
        <fullName evidence="10">Major facilitator, sugar transporter, major facilitator superfamily</fullName>
    </submittedName>
</protein>
<keyword evidence="5 8" id="KW-1133">Transmembrane helix</keyword>
<dbReference type="PROSITE" id="PS00217">
    <property type="entry name" value="SUGAR_TRANSPORT_2"/>
    <property type="match status" value="1"/>
</dbReference>
<dbReference type="InterPro" id="IPR020846">
    <property type="entry name" value="MFS_dom"/>
</dbReference>
<dbReference type="InterPro" id="IPR050814">
    <property type="entry name" value="Myo-inositol_Transporter"/>
</dbReference>
<dbReference type="GeneID" id="87944134"/>
<dbReference type="InterPro" id="IPR005828">
    <property type="entry name" value="MFS_sugar_transport-like"/>
</dbReference>
<sequence length="675" mass="74872">MPTVQRAAASRRLAAVPPATTKQKCQQFTPRTRQCKRQSHLLLLVILTNHFSHQNNTLGAEVDVSHKEHPDHGKLDDSHQTTGGLGNPLRDVPRDRLKAEASLFAVSLGWPSEIGLFQKAALAAQSPTAFEDIPELTEDDRSVLRNEFEHCWRHPFALYLTIAMNSISAAVQGWDQTGSNGANLSFPQAFGIEDKGQACLASGTCQRNSWIIGAINSSPYMAICLVACWLSDPVNNWIGRRGAIFVGAIFSIIGPIGQAISQTWPQILIFRILLGMGMGLKEVTVPVFSAESSPSSIRGALVMSWQLFSAFGIMLGFSANLAVAGYGDIAWRLQLGSAMLPAVPLLLGIYFTPESPRWLLKKGKYRKAYASLHKLRGNDLLAARDLYLIDAQMSMEKNLIQAQGFDKSNFFKRCVELWTVPRNRRATQASGIIMAAQQFCGVNLMSFYSSTLFEEAGASKTSALLASWGYGMAMFLFALPALKTIDRWGRRTLLLATFPNMCWAMGAAGLAFYIPKDSQAHLGVICLFIYLFAAFYGPGEGPCAFVYSAEVFPLSHREVGMAWAVATNNFWAIIVAQTSPPLLQAIDPQGVFSLYAFFNVICFILIFLFLPETKQRSLEELDGVFSISTRRHASYQLKEVLPWWFNRYILRKGLEPEPKLYDFEMVENVESGPRL</sequence>
<reference evidence="11" key="1">
    <citation type="journal article" date="2023" name="bioRxiv">
        <title>Complete genome of the Medicago anthracnose fungus, Colletotrichum destructivum, reveals a mini-chromosome-like region within a core chromosome.</title>
        <authorList>
            <person name="Lapalu N."/>
            <person name="Simon A."/>
            <person name="Lu A."/>
            <person name="Plaumann P.-L."/>
            <person name="Amselem J."/>
            <person name="Pigne S."/>
            <person name="Auger A."/>
            <person name="Koch C."/>
            <person name="Dallery J.-F."/>
            <person name="O'Connell R.J."/>
        </authorList>
    </citation>
    <scope>NUCLEOTIDE SEQUENCE [LARGE SCALE GENOMIC DNA]</scope>
    <source>
        <strain evidence="11">CBS 520.97</strain>
    </source>
</reference>
<feature type="transmembrane region" description="Helical" evidence="8">
    <location>
        <begin position="463"/>
        <end position="482"/>
    </location>
</feature>
<feature type="transmembrane region" description="Helical" evidence="8">
    <location>
        <begin position="559"/>
        <end position="578"/>
    </location>
</feature>
<evidence type="ECO:0000259" key="9">
    <source>
        <dbReference type="PROSITE" id="PS50850"/>
    </source>
</evidence>
<dbReference type="Proteomes" id="UP001322277">
    <property type="component" value="Chromosome 5"/>
</dbReference>
<feature type="transmembrane region" description="Helical" evidence="8">
    <location>
        <begin position="494"/>
        <end position="514"/>
    </location>
</feature>
<feature type="transmembrane region" description="Helical" evidence="8">
    <location>
        <begin position="242"/>
        <end position="261"/>
    </location>
</feature>
<evidence type="ECO:0000313" key="11">
    <source>
        <dbReference type="Proteomes" id="UP001322277"/>
    </source>
</evidence>
<evidence type="ECO:0000256" key="2">
    <source>
        <dbReference type="ARBA" id="ARBA00010992"/>
    </source>
</evidence>
<evidence type="ECO:0000256" key="3">
    <source>
        <dbReference type="ARBA" id="ARBA00022448"/>
    </source>
</evidence>
<dbReference type="SUPFAM" id="SSF103473">
    <property type="entry name" value="MFS general substrate transporter"/>
    <property type="match status" value="1"/>
</dbReference>
<name>A0AAX4IGS4_9PEZI</name>
<comment type="subcellular location">
    <subcellularLocation>
        <location evidence="1">Membrane</location>
        <topology evidence="1">Multi-pass membrane protein</topology>
    </subcellularLocation>
</comment>
<dbReference type="GO" id="GO:0016020">
    <property type="term" value="C:membrane"/>
    <property type="evidence" value="ECO:0007669"/>
    <property type="project" value="UniProtKB-SubCell"/>
</dbReference>